<organism evidence="2 3">
    <name type="scientific">Arenivirga flava</name>
    <dbReference type="NCBI Taxonomy" id="1930060"/>
    <lineage>
        <taxon>Bacteria</taxon>
        <taxon>Bacillati</taxon>
        <taxon>Actinomycetota</taxon>
        <taxon>Actinomycetes</taxon>
        <taxon>Micrococcales</taxon>
        <taxon>Microbacteriaceae</taxon>
        <taxon>Arenivirga</taxon>
    </lineage>
</organism>
<protein>
    <recommendedName>
        <fullName evidence="4">DUF624 domain-containing protein</fullName>
    </recommendedName>
</protein>
<proteinExistence type="predicted"/>
<keyword evidence="3" id="KW-1185">Reference proteome</keyword>
<evidence type="ECO:0000256" key="1">
    <source>
        <dbReference type="SAM" id="Phobius"/>
    </source>
</evidence>
<dbReference type="Proteomes" id="UP001157160">
    <property type="component" value="Unassembled WGS sequence"/>
</dbReference>
<feature type="transmembrane region" description="Helical" evidence="1">
    <location>
        <begin position="126"/>
        <end position="149"/>
    </location>
</feature>
<feature type="transmembrane region" description="Helical" evidence="1">
    <location>
        <begin position="91"/>
        <end position="114"/>
    </location>
</feature>
<reference evidence="2 3" key="1">
    <citation type="journal article" date="2014" name="Int. J. Syst. Evol. Microbiol.">
        <title>Complete genome sequence of Corynebacterium casei LMG S-19264T (=DSM 44701T), isolated from a smear-ripened cheese.</title>
        <authorList>
            <consortium name="US DOE Joint Genome Institute (JGI-PGF)"/>
            <person name="Walter F."/>
            <person name="Albersmeier A."/>
            <person name="Kalinowski J."/>
            <person name="Ruckert C."/>
        </authorList>
    </citation>
    <scope>NUCLEOTIDE SEQUENCE [LARGE SCALE GENOMIC DNA]</scope>
    <source>
        <strain evidence="2 3">NBRC 112289</strain>
    </source>
</reference>
<keyword evidence="1" id="KW-0812">Transmembrane</keyword>
<comment type="caution">
    <text evidence="2">The sequence shown here is derived from an EMBL/GenBank/DDBJ whole genome shotgun (WGS) entry which is preliminary data.</text>
</comment>
<evidence type="ECO:0000313" key="3">
    <source>
        <dbReference type="Proteomes" id="UP001157160"/>
    </source>
</evidence>
<keyword evidence="1" id="KW-0472">Membrane</keyword>
<sequence>MTVLHRRELRIARRRDLDGSGPALPGRVIGRNPGAIGAFALLGEVLLTGVLVTVASLPVITLPAALAAGAGHLRRHLRAETTSVGAFVGDYLAALRGGWLVGLAAALATGVLLLDLDLAASGALPGGPAIAVVGWVGLAAVALAIGLASSGWSQRTGWRHAIARTPRAVRRDPVGALYLLAAVGLVGVCTWALVPLFVPALGCLVLALVATPQRRAPRDA</sequence>
<evidence type="ECO:0000313" key="2">
    <source>
        <dbReference type="EMBL" id="GMA27879.1"/>
    </source>
</evidence>
<name>A0AA37UCD7_9MICO</name>
<feature type="transmembrane region" description="Helical" evidence="1">
    <location>
        <begin position="177"/>
        <end position="210"/>
    </location>
</feature>
<feature type="transmembrane region" description="Helical" evidence="1">
    <location>
        <begin position="45"/>
        <end position="70"/>
    </location>
</feature>
<accession>A0AA37UCD7</accession>
<gene>
    <name evidence="2" type="ORF">GCM10025874_11320</name>
</gene>
<dbReference type="EMBL" id="BSUL01000001">
    <property type="protein sequence ID" value="GMA27879.1"/>
    <property type="molecule type" value="Genomic_DNA"/>
</dbReference>
<dbReference type="AlphaFoldDB" id="A0AA37UCD7"/>
<dbReference type="RefSeq" id="WP_284230849.1">
    <property type="nucleotide sequence ID" value="NZ_BSUL01000001.1"/>
</dbReference>
<evidence type="ECO:0008006" key="4">
    <source>
        <dbReference type="Google" id="ProtNLM"/>
    </source>
</evidence>
<keyword evidence="1" id="KW-1133">Transmembrane helix</keyword>